<dbReference type="Proteomes" id="UP000069902">
    <property type="component" value="Chromosome cPNK"/>
</dbReference>
<proteinExistence type="predicted"/>
<keyword evidence="1" id="KW-0732">Signal</keyword>
<dbReference type="AlphaFoldDB" id="A0A0U5K5R1"/>
<dbReference type="STRING" id="389348.PNK_1861"/>
<sequence>MFKKAFLSLTFAFLILFYAEAKAELHETESYDQIISLGYSCQVAFQLEHNGVRTLAHPFDWFHTPIESLLKFIVNEGKNFFDLDKIYVMGAYPGDPARLQVYDTVYGIISYHDFLSFPHLSNYAEIKAKYDKRIKRFFNLLQSNQRVLFVRQDVSKEQAEYLDEVLHSTYPNLSYTLIAINNTEEYKTPWNSPRIENFYMEWIGDWRGNFLRWQDILSQFKINRPSARPTEEIW</sequence>
<feature type="signal peptide" evidence="1">
    <location>
        <begin position="1"/>
        <end position="23"/>
    </location>
</feature>
<reference evidence="3" key="1">
    <citation type="submission" date="2015-09" db="EMBL/GenBank/DDBJ databases">
        <authorList>
            <person name="Bertelli C."/>
        </authorList>
    </citation>
    <scope>NUCLEOTIDE SEQUENCE [LARGE SCALE GENOMIC DNA]</scope>
    <source>
        <strain evidence="3">KNic</strain>
    </source>
</reference>
<keyword evidence="3" id="KW-1185">Reference proteome</keyword>
<dbReference type="KEGG" id="pnl:PNK_1861"/>
<accession>A0A0U5K5R1</accession>
<evidence type="ECO:0000313" key="3">
    <source>
        <dbReference type="Proteomes" id="UP000069902"/>
    </source>
</evidence>
<name>A0A0U5K5R1_9BACT</name>
<gene>
    <name evidence="2" type="ORF">PNK_1861</name>
</gene>
<dbReference type="EMBL" id="LN879502">
    <property type="protein sequence ID" value="CUI17467.1"/>
    <property type="molecule type" value="Genomic_DNA"/>
</dbReference>
<evidence type="ECO:0000256" key="1">
    <source>
        <dbReference type="SAM" id="SignalP"/>
    </source>
</evidence>
<dbReference type="InterPro" id="IPR014903">
    <property type="entry name" value="DUF1796"/>
</dbReference>
<evidence type="ECO:0008006" key="4">
    <source>
        <dbReference type="Google" id="ProtNLM"/>
    </source>
</evidence>
<dbReference type="Pfam" id="PF08795">
    <property type="entry name" value="DUF1796"/>
    <property type="match status" value="1"/>
</dbReference>
<dbReference type="RefSeq" id="WP_059061665.1">
    <property type="nucleotide sequence ID" value="NZ_LN879502.1"/>
</dbReference>
<feature type="chain" id="PRO_5006860697" description="Secreted protein" evidence="1">
    <location>
        <begin position="24"/>
        <end position="234"/>
    </location>
</feature>
<protein>
    <recommendedName>
        <fullName evidence="4">Secreted protein</fullName>
    </recommendedName>
</protein>
<evidence type="ECO:0000313" key="2">
    <source>
        <dbReference type="EMBL" id="CUI17467.1"/>
    </source>
</evidence>
<organism evidence="2 3">
    <name type="scientific">Candidatus Protochlamydia naegleriophila</name>
    <dbReference type="NCBI Taxonomy" id="389348"/>
    <lineage>
        <taxon>Bacteria</taxon>
        <taxon>Pseudomonadati</taxon>
        <taxon>Chlamydiota</taxon>
        <taxon>Chlamydiia</taxon>
        <taxon>Parachlamydiales</taxon>
        <taxon>Parachlamydiaceae</taxon>
        <taxon>Candidatus Protochlamydia</taxon>
    </lineage>
</organism>
<dbReference type="PATRIC" id="fig|389348.3.peg.2090"/>
<dbReference type="InParanoid" id="A0A0U5K5R1"/>